<proteinExistence type="predicted"/>
<dbReference type="EMBL" id="BOOI01000025">
    <property type="protein sequence ID" value="GIH84641.1"/>
    <property type="molecule type" value="Genomic_DNA"/>
</dbReference>
<evidence type="ECO:0000313" key="2">
    <source>
        <dbReference type="Proteomes" id="UP000655044"/>
    </source>
</evidence>
<comment type="caution">
    <text evidence="1">The sequence shown here is derived from an EMBL/GenBank/DDBJ whole genome shotgun (WGS) entry which is preliminary data.</text>
</comment>
<organism evidence="1 2">
    <name type="scientific">Planobispora rosea</name>
    <dbReference type="NCBI Taxonomy" id="35762"/>
    <lineage>
        <taxon>Bacteria</taxon>
        <taxon>Bacillati</taxon>
        <taxon>Actinomycetota</taxon>
        <taxon>Actinomycetes</taxon>
        <taxon>Streptosporangiales</taxon>
        <taxon>Streptosporangiaceae</taxon>
        <taxon>Planobispora</taxon>
    </lineage>
</organism>
<dbReference type="Proteomes" id="UP000655044">
    <property type="component" value="Unassembled WGS sequence"/>
</dbReference>
<dbReference type="AlphaFoldDB" id="A0A8J3RX00"/>
<dbReference type="RefSeq" id="WP_176728599.1">
    <property type="nucleotide sequence ID" value="NZ_BMQP01000006.1"/>
</dbReference>
<keyword evidence="2" id="KW-1185">Reference proteome</keyword>
<accession>A0A8J3RX00</accession>
<reference evidence="1" key="1">
    <citation type="submission" date="2021-01" db="EMBL/GenBank/DDBJ databases">
        <title>Whole genome shotgun sequence of Planobispora rosea NBRC 15558.</title>
        <authorList>
            <person name="Komaki H."/>
            <person name="Tamura T."/>
        </authorList>
    </citation>
    <scope>NUCLEOTIDE SEQUENCE</scope>
    <source>
        <strain evidence="1">NBRC 15558</strain>
    </source>
</reference>
<name>A0A8J3RX00_PLARO</name>
<sequence>MRRRPTTLAAAIEQGLDVKVVANAVASTGEPGKDFSAVLVLRGKIDVPALIP</sequence>
<protein>
    <submittedName>
        <fullName evidence="1">Uncharacterized protein</fullName>
    </submittedName>
</protein>
<evidence type="ECO:0000313" key="1">
    <source>
        <dbReference type="EMBL" id="GIH84641.1"/>
    </source>
</evidence>
<gene>
    <name evidence="1" type="ORF">Pro02_30490</name>
</gene>